<dbReference type="Proteomes" id="UP001141327">
    <property type="component" value="Unassembled WGS sequence"/>
</dbReference>
<feature type="region of interest" description="Disordered" evidence="1">
    <location>
        <begin position="1"/>
        <end position="25"/>
    </location>
</feature>
<proteinExistence type="predicted"/>
<evidence type="ECO:0000256" key="1">
    <source>
        <dbReference type="SAM" id="MobiDB-lite"/>
    </source>
</evidence>
<protein>
    <submittedName>
        <fullName evidence="2">Uncharacterized protein</fullName>
    </submittedName>
</protein>
<evidence type="ECO:0000313" key="2">
    <source>
        <dbReference type="EMBL" id="KAJ4458451.1"/>
    </source>
</evidence>
<name>A0ABQ8UJ47_9EUKA</name>
<feature type="compositionally biased region" description="Polar residues" evidence="1">
    <location>
        <begin position="1"/>
        <end position="12"/>
    </location>
</feature>
<sequence length="126" mass="14177">MTNTLRTTQQHDTGTKLEEPSSGGREVNGLFSQYCSKGAFPQCTEGVWTPLRSTRAASRSKPDIDHRCLVWSRVGLDHRGSILFHLMSVREDHEDVRTPREISFPAPSNRLNGGRNLVKNLNFSKP</sequence>
<gene>
    <name evidence="2" type="ORF">PAPYR_5844</name>
</gene>
<evidence type="ECO:0000313" key="3">
    <source>
        <dbReference type="Proteomes" id="UP001141327"/>
    </source>
</evidence>
<comment type="caution">
    <text evidence="2">The sequence shown here is derived from an EMBL/GenBank/DDBJ whole genome shotgun (WGS) entry which is preliminary data.</text>
</comment>
<organism evidence="2 3">
    <name type="scientific">Paratrimastix pyriformis</name>
    <dbReference type="NCBI Taxonomy" id="342808"/>
    <lineage>
        <taxon>Eukaryota</taxon>
        <taxon>Metamonada</taxon>
        <taxon>Preaxostyla</taxon>
        <taxon>Paratrimastigidae</taxon>
        <taxon>Paratrimastix</taxon>
    </lineage>
</organism>
<accession>A0ABQ8UJ47</accession>
<reference evidence="2" key="1">
    <citation type="journal article" date="2022" name="bioRxiv">
        <title>Genomics of Preaxostyla Flagellates Illuminates Evolutionary Transitions and the Path Towards Mitochondrial Loss.</title>
        <authorList>
            <person name="Novak L.V.F."/>
            <person name="Treitli S.C."/>
            <person name="Pyrih J."/>
            <person name="Halakuc P."/>
            <person name="Pipaliya S.V."/>
            <person name="Vacek V."/>
            <person name="Brzon O."/>
            <person name="Soukal P."/>
            <person name="Eme L."/>
            <person name="Dacks J.B."/>
            <person name="Karnkowska A."/>
            <person name="Elias M."/>
            <person name="Hampl V."/>
        </authorList>
    </citation>
    <scope>NUCLEOTIDE SEQUENCE</scope>
    <source>
        <strain evidence="2">RCP-MX</strain>
    </source>
</reference>
<dbReference type="EMBL" id="JAPMOS010000029">
    <property type="protein sequence ID" value="KAJ4458451.1"/>
    <property type="molecule type" value="Genomic_DNA"/>
</dbReference>
<keyword evidence="3" id="KW-1185">Reference proteome</keyword>